<evidence type="ECO:0008006" key="4">
    <source>
        <dbReference type="Google" id="ProtNLM"/>
    </source>
</evidence>
<organism evidence="2 3">
    <name type="scientific">Leucobacter chromiireducens subsp. solipictus</name>
    <dbReference type="NCBI Taxonomy" id="398235"/>
    <lineage>
        <taxon>Bacteria</taxon>
        <taxon>Bacillati</taxon>
        <taxon>Actinomycetota</taxon>
        <taxon>Actinomycetes</taxon>
        <taxon>Micrococcales</taxon>
        <taxon>Microbacteriaceae</taxon>
        <taxon>Leucobacter</taxon>
    </lineage>
</organism>
<feature type="transmembrane region" description="Helical" evidence="1">
    <location>
        <begin position="105"/>
        <end position="125"/>
    </location>
</feature>
<reference evidence="2 3" key="1">
    <citation type="submission" date="2018-09" db="EMBL/GenBank/DDBJ databases">
        <title>Comparative genomics of Leucobacter spp.</title>
        <authorList>
            <person name="Reis A.C."/>
            <person name="Kolvenbach B.A."/>
            <person name="Corvini P.F.X."/>
            <person name="Nunes O.C."/>
        </authorList>
    </citation>
    <scope>NUCLEOTIDE SEQUENCE [LARGE SCALE GENOMIC DNA]</scope>
    <source>
        <strain evidence="2 3">TAN 31504</strain>
    </source>
</reference>
<keyword evidence="1" id="KW-1133">Transmembrane helix</keyword>
<keyword evidence="3" id="KW-1185">Reference proteome</keyword>
<keyword evidence="1" id="KW-0472">Membrane</keyword>
<dbReference type="RefSeq" id="WP_237466966.1">
    <property type="nucleotide sequence ID" value="NZ_QYAC01000002.1"/>
</dbReference>
<feature type="transmembrane region" description="Helical" evidence="1">
    <location>
        <begin position="39"/>
        <end position="61"/>
    </location>
</feature>
<evidence type="ECO:0000256" key="1">
    <source>
        <dbReference type="SAM" id="Phobius"/>
    </source>
</evidence>
<accession>A0ABS1SE38</accession>
<keyword evidence="1" id="KW-0812">Transmembrane</keyword>
<feature type="transmembrane region" description="Helical" evidence="1">
    <location>
        <begin position="73"/>
        <end position="93"/>
    </location>
</feature>
<protein>
    <recommendedName>
        <fullName evidence="4">Transmembrane protein</fullName>
    </recommendedName>
</protein>
<dbReference type="Proteomes" id="UP001645859">
    <property type="component" value="Unassembled WGS sequence"/>
</dbReference>
<comment type="caution">
    <text evidence="2">The sequence shown here is derived from an EMBL/GenBank/DDBJ whole genome shotgun (WGS) entry which is preliminary data.</text>
</comment>
<evidence type="ECO:0000313" key="3">
    <source>
        <dbReference type="Proteomes" id="UP001645859"/>
    </source>
</evidence>
<proteinExistence type="predicted"/>
<gene>
    <name evidence="2" type="ORF">D3230_05825</name>
</gene>
<name>A0ABS1SE38_9MICO</name>
<sequence>MCVPFAVVFLFLLCTPAVWSTPLAAFFGRDGEVARFDSGWILATLALLAAALCAWVGILGTRERWKVNRRWQRGLVGSIAATLVTVLLSAWSMTRALDSGVPPHVGFAMFGTMCAMLYGVLCAALSPRDLAPAWHEDVQDEVVD</sequence>
<dbReference type="EMBL" id="QYAC01000002">
    <property type="protein sequence ID" value="MBL3678814.1"/>
    <property type="molecule type" value="Genomic_DNA"/>
</dbReference>
<evidence type="ECO:0000313" key="2">
    <source>
        <dbReference type="EMBL" id="MBL3678814.1"/>
    </source>
</evidence>